<evidence type="ECO:0000313" key="8">
    <source>
        <dbReference type="RefSeq" id="XP_052745624.1"/>
    </source>
</evidence>
<dbReference type="GeneID" id="128199570"/>
<dbReference type="SUPFAM" id="SSF57667">
    <property type="entry name" value="beta-beta-alpha zinc fingers"/>
    <property type="match status" value="3"/>
</dbReference>
<evidence type="ECO:0000313" key="7">
    <source>
        <dbReference type="Proteomes" id="UP001652582"/>
    </source>
</evidence>
<gene>
    <name evidence="8" type="primary">LOC128199570</name>
</gene>
<evidence type="ECO:0000256" key="3">
    <source>
        <dbReference type="ARBA" id="ARBA00022771"/>
    </source>
</evidence>
<keyword evidence="2" id="KW-0677">Repeat</keyword>
<evidence type="ECO:0000256" key="2">
    <source>
        <dbReference type="ARBA" id="ARBA00022737"/>
    </source>
</evidence>
<dbReference type="RefSeq" id="XP_052745624.1">
    <property type="nucleotide sequence ID" value="XM_052889664.1"/>
</dbReference>
<keyword evidence="7" id="KW-1185">Reference proteome</keyword>
<feature type="domain" description="C2H2-type" evidence="6">
    <location>
        <begin position="11"/>
        <end position="38"/>
    </location>
</feature>
<evidence type="ECO:0000256" key="5">
    <source>
        <dbReference type="PROSITE-ProRule" id="PRU00042"/>
    </source>
</evidence>
<dbReference type="Proteomes" id="UP001652582">
    <property type="component" value="Chromosome 26"/>
</dbReference>
<proteinExistence type="predicted"/>
<dbReference type="PANTHER" id="PTHR24379">
    <property type="entry name" value="KRAB AND ZINC FINGER DOMAIN-CONTAINING"/>
    <property type="match status" value="1"/>
</dbReference>
<feature type="domain" description="C2H2-type" evidence="6">
    <location>
        <begin position="122"/>
        <end position="150"/>
    </location>
</feature>
<evidence type="ECO:0000259" key="6">
    <source>
        <dbReference type="PROSITE" id="PS50157"/>
    </source>
</evidence>
<dbReference type="PROSITE" id="PS50157">
    <property type="entry name" value="ZINC_FINGER_C2H2_2"/>
    <property type="match status" value="7"/>
</dbReference>
<keyword evidence="3 5" id="KW-0863">Zinc-finger</keyword>
<dbReference type="Pfam" id="PF13912">
    <property type="entry name" value="zf-C2H2_6"/>
    <property type="match status" value="1"/>
</dbReference>
<organism evidence="7 8">
    <name type="scientific">Bicyclus anynana</name>
    <name type="common">Squinting bush brown butterfly</name>
    <dbReference type="NCBI Taxonomy" id="110368"/>
    <lineage>
        <taxon>Eukaryota</taxon>
        <taxon>Metazoa</taxon>
        <taxon>Ecdysozoa</taxon>
        <taxon>Arthropoda</taxon>
        <taxon>Hexapoda</taxon>
        <taxon>Insecta</taxon>
        <taxon>Pterygota</taxon>
        <taxon>Neoptera</taxon>
        <taxon>Endopterygota</taxon>
        <taxon>Lepidoptera</taxon>
        <taxon>Glossata</taxon>
        <taxon>Ditrysia</taxon>
        <taxon>Papilionoidea</taxon>
        <taxon>Nymphalidae</taxon>
        <taxon>Satyrinae</taxon>
        <taxon>Satyrini</taxon>
        <taxon>Mycalesina</taxon>
        <taxon>Bicyclus</taxon>
    </lineage>
</organism>
<dbReference type="Pfam" id="PF00096">
    <property type="entry name" value="zf-C2H2"/>
    <property type="match status" value="3"/>
</dbReference>
<protein>
    <submittedName>
        <fullName evidence="8">Oocyte zinc finger protein XlCOF15-like</fullName>
    </submittedName>
</protein>
<feature type="domain" description="C2H2-type" evidence="6">
    <location>
        <begin position="178"/>
        <end position="205"/>
    </location>
</feature>
<dbReference type="Gene3D" id="3.30.160.60">
    <property type="entry name" value="Classic Zinc Finger"/>
    <property type="match status" value="5"/>
</dbReference>
<dbReference type="PANTHER" id="PTHR24379:SF117">
    <property type="entry name" value="ZINC FINGER PROTEIN WECKLE"/>
    <property type="match status" value="1"/>
</dbReference>
<keyword evidence="4" id="KW-0862">Zinc</keyword>
<accession>A0ABM3M291</accession>
<feature type="domain" description="C2H2-type" evidence="6">
    <location>
        <begin position="37"/>
        <end position="65"/>
    </location>
</feature>
<keyword evidence="1" id="KW-0479">Metal-binding</keyword>
<dbReference type="PROSITE" id="PS00028">
    <property type="entry name" value="ZINC_FINGER_C2H2_1"/>
    <property type="match status" value="6"/>
</dbReference>
<evidence type="ECO:0000256" key="1">
    <source>
        <dbReference type="ARBA" id="ARBA00022723"/>
    </source>
</evidence>
<feature type="domain" description="C2H2-type" evidence="6">
    <location>
        <begin position="150"/>
        <end position="177"/>
    </location>
</feature>
<dbReference type="SMART" id="SM00355">
    <property type="entry name" value="ZnF_C2H2"/>
    <property type="match status" value="8"/>
</dbReference>
<name>A0ABM3M291_BICAN</name>
<sequence>MHPYRLFSDKWVCALCAKKFATIIQLCRHTSLHYHKYNCDVCGRTYLNNKALKYHMRCSHSGGHTCRKCWTDFPTFELKREHLKASIECWPLCCVLCGERFISAEMRQTHLTEVHGQERKVYDCPDCELVFKSRIPFFNHYTLVHSDNSHKCPYCHLKFTTKKQMERHTFTHTGKKPFSCSVCSKTFARRQNLKQHGWTHSETKRFACEICDKQFAHKISLNGHMKSNHPEMAADDAF</sequence>
<feature type="domain" description="C2H2-type" evidence="6">
    <location>
        <begin position="206"/>
        <end position="229"/>
    </location>
</feature>
<dbReference type="InterPro" id="IPR036236">
    <property type="entry name" value="Znf_C2H2_sf"/>
</dbReference>
<reference evidence="8" key="1">
    <citation type="submission" date="2025-08" db="UniProtKB">
        <authorList>
            <consortium name="RefSeq"/>
        </authorList>
    </citation>
    <scope>IDENTIFICATION</scope>
</reference>
<evidence type="ECO:0000256" key="4">
    <source>
        <dbReference type="ARBA" id="ARBA00022833"/>
    </source>
</evidence>
<dbReference type="InterPro" id="IPR013087">
    <property type="entry name" value="Znf_C2H2_type"/>
</dbReference>
<feature type="domain" description="C2H2-type" evidence="6">
    <location>
        <begin position="92"/>
        <end position="120"/>
    </location>
</feature>